<dbReference type="PANTHER" id="PTHR43283">
    <property type="entry name" value="BETA-LACTAMASE-RELATED"/>
    <property type="match status" value="1"/>
</dbReference>
<sequence length="397" mass="43253">MNKDRLGSALDALLDRSVLQPGGVPGVVAMATDRKADVYRGAAGVLQLGQDAPMSTDSVFAIFSTTKPLTATLVMQLVEEGELALDDEAGRYAPEIDELQVLDGFDAAGQPRLRAPRRRITVRDLMLHTSGLCYEFFSADDLKFRAARGIPTVVSCSLDSIRTVLLHDPGEAWTYGVNIDWIGRIVEKLRGDRLGHVMRERLFDPLGMEEIGFGMSDDMQPRRAVIHARADDGTLTPQPDLKLPDPPPMDMGGQGLYATVGEYMKFIRMLLNDGSGPFGRVLRPETVDALAQDGLKALGLSAGGWTTSIPSLANTGEFLPGTDKGWAYSFMTNRERAPTGRSAGSLMWAGLANCFFWADRRAGIGGYWATQILPLMDAASYPGFVEFESTVYQHRSA</sequence>
<dbReference type="STRING" id="420662.Mpe_A0394"/>
<dbReference type="InterPro" id="IPR012338">
    <property type="entry name" value="Beta-lactam/transpept-like"/>
</dbReference>
<evidence type="ECO:0000313" key="3">
    <source>
        <dbReference type="Proteomes" id="UP000000366"/>
    </source>
</evidence>
<feature type="domain" description="Beta-lactamase-related" evidence="1">
    <location>
        <begin position="22"/>
        <end position="374"/>
    </location>
</feature>
<dbReference type="AlphaFoldDB" id="A2SCR7"/>
<dbReference type="InterPro" id="IPR050789">
    <property type="entry name" value="Diverse_Enzym_Activities"/>
</dbReference>
<dbReference type="KEGG" id="mpt:Mpe_A0394"/>
<evidence type="ECO:0000259" key="1">
    <source>
        <dbReference type="Pfam" id="PF00144"/>
    </source>
</evidence>
<keyword evidence="3" id="KW-1185">Reference proteome</keyword>
<dbReference type="MEROPS" id="S12.950"/>
<dbReference type="eggNOG" id="COG1680">
    <property type="taxonomic scope" value="Bacteria"/>
</dbReference>
<dbReference type="SUPFAM" id="SSF56601">
    <property type="entry name" value="beta-lactamase/transpeptidase-like"/>
    <property type="match status" value="1"/>
</dbReference>
<dbReference type="PANTHER" id="PTHR43283:SF3">
    <property type="entry name" value="BETA-LACTAMASE FAMILY PROTEIN (AFU_ORTHOLOGUE AFUA_5G07500)"/>
    <property type="match status" value="1"/>
</dbReference>
<accession>A2SCR7</accession>
<dbReference type="Gene3D" id="3.40.710.10">
    <property type="entry name" value="DD-peptidase/beta-lactamase superfamily"/>
    <property type="match status" value="1"/>
</dbReference>
<gene>
    <name evidence="2" type="ordered locus">Mpe_A0394</name>
</gene>
<dbReference type="Pfam" id="PF00144">
    <property type="entry name" value="Beta-lactamase"/>
    <property type="match status" value="1"/>
</dbReference>
<dbReference type="HOGENOM" id="CLU_020027_11_1_4"/>
<reference evidence="2 3" key="1">
    <citation type="journal article" date="2007" name="J. Bacteriol.">
        <title>Whole-genome analysis of the methyl tert-butyl ether-degrading beta-proteobacterium Methylibium petroleiphilum PM1.</title>
        <authorList>
            <person name="Kane S.R."/>
            <person name="Chakicherla A.Y."/>
            <person name="Chain P.S.G."/>
            <person name="Schmidt R."/>
            <person name="Shin M.W."/>
            <person name="Legler T.C."/>
            <person name="Scow K.M."/>
            <person name="Larimer F.W."/>
            <person name="Lucas S.M."/>
            <person name="Richardson P.M."/>
            <person name="Hristova K.R."/>
        </authorList>
    </citation>
    <scope>NUCLEOTIDE SEQUENCE [LARGE SCALE GENOMIC DNA]</scope>
    <source>
        <strain evidence="3">ATCC BAA-1232 / LMG 22953 / PM1</strain>
    </source>
</reference>
<dbReference type="RefSeq" id="WP_011827994.1">
    <property type="nucleotide sequence ID" value="NC_008825.1"/>
</dbReference>
<protein>
    <submittedName>
        <fullName evidence="2">Putative 1,4-butanediol diacrylate esterase</fullName>
    </submittedName>
</protein>
<organism evidence="2 3">
    <name type="scientific">Methylibium petroleiphilum (strain ATCC BAA-1232 / LMG 22953 / PM1)</name>
    <dbReference type="NCBI Taxonomy" id="420662"/>
    <lineage>
        <taxon>Bacteria</taxon>
        <taxon>Pseudomonadati</taxon>
        <taxon>Pseudomonadota</taxon>
        <taxon>Betaproteobacteria</taxon>
        <taxon>Burkholderiales</taxon>
        <taxon>Sphaerotilaceae</taxon>
        <taxon>Methylibium</taxon>
    </lineage>
</organism>
<evidence type="ECO:0000313" key="2">
    <source>
        <dbReference type="EMBL" id="ABM93356.1"/>
    </source>
</evidence>
<dbReference type="InterPro" id="IPR001466">
    <property type="entry name" value="Beta-lactam-related"/>
</dbReference>
<dbReference type="EMBL" id="CP000555">
    <property type="protein sequence ID" value="ABM93356.1"/>
    <property type="molecule type" value="Genomic_DNA"/>
</dbReference>
<dbReference type="Proteomes" id="UP000000366">
    <property type="component" value="Chromosome"/>
</dbReference>
<proteinExistence type="predicted"/>
<name>A2SCR7_METPP</name>